<dbReference type="Proteomes" id="UP000031802">
    <property type="component" value="Unassembled WGS sequence"/>
</dbReference>
<dbReference type="NCBIfam" id="TIGR00573">
    <property type="entry name" value="dnaq"/>
    <property type="match status" value="1"/>
</dbReference>
<protein>
    <submittedName>
        <fullName evidence="4">DNA polymerase III, epsilon subunit</fullName>
    </submittedName>
</protein>
<dbReference type="CDD" id="cd10434">
    <property type="entry name" value="GIY-YIG_UvrC_Cho"/>
    <property type="match status" value="1"/>
</dbReference>
<evidence type="ECO:0000313" key="5">
    <source>
        <dbReference type="Proteomes" id="UP000031802"/>
    </source>
</evidence>
<dbReference type="PROSITE" id="PS50164">
    <property type="entry name" value="GIY_YIG"/>
    <property type="match status" value="1"/>
</dbReference>
<proteinExistence type="predicted"/>
<dbReference type="Pfam" id="PF01541">
    <property type="entry name" value="GIY-YIG"/>
    <property type="match status" value="1"/>
</dbReference>
<dbReference type="eggNOG" id="COG2176">
    <property type="taxonomic scope" value="Bacteria"/>
</dbReference>
<dbReference type="AlphaFoldDB" id="A0A0B8T186"/>
<dbReference type="SUPFAM" id="SSF82771">
    <property type="entry name" value="GIY-YIG endonuclease"/>
    <property type="match status" value="1"/>
</dbReference>
<dbReference type="SMART" id="SM00465">
    <property type="entry name" value="GIYc"/>
    <property type="match status" value="1"/>
</dbReference>
<dbReference type="Gene3D" id="3.30.420.10">
    <property type="entry name" value="Ribonuclease H-like superfamily/Ribonuclease H"/>
    <property type="match status" value="1"/>
</dbReference>
<comment type="function">
    <text evidence="1">DNA polymerase III is a complex, multichain enzyme responsible for most of the replicative synthesis in bacteria. The epsilon subunit contain the editing function and is a proofreading 3'-5' exonuclease.</text>
</comment>
<dbReference type="CDD" id="cd06127">
    <property type="entry name" value="DEDDh"/>
    <property type="match status" value="1"/>
</dbReference>
<reference evidence="4 5" key="2">
    <citation type="journal article" date="2015" name="PLoS ONE">
        <title>Whole-Genome Optical Mapping and Finished Genome Sequence of Sphingobacterium deserti sp. nov., a New Species Isolated from the Western Desert of China.</title>
        <authorList>
            <person name="Teng C."/>
            <person name="Zhou Z."/>
            <person name="Molnar I."/>
            <person name="Li X."/>
            <person name="Tang R."/>
            <person name="Chen M."/>
            <person name="Wang L."/>
            <person name="Su S."/>
            <person name="Zhang W."/>
            <person name="Lin M."/>
        </authorList>
    </citation>
    <scope>NUCLEOTIDE SEQUENCE [LARGE SCALE GENOMIC DNA]</scope>
    <source>
        <strain evidence="5">ACCC05744</strain>
    </source>
</reference>
<dbReference type="InterPro" id="IPR036397">
    <property type="entry name" value="RNaseH_sf"/>
</dbReference>
<dbReference type="Gene3D" id="3.40.1440.10">
    <property type="entry name" value="GIY-YIG endonuclease"/>
    <property type="match status" value="1"/>
</dbReference>
<sequence length="462" mass="53390">MIKQKNYAIVDIETTGSHAGGSRITEVAILIHNGKKVMETYHSLVNPQSPIPLAIQTLTGITPEMVADAPTFEDIAEDIYHLLQGKIFVAHNVNFDYTFLVKELKHAGYDWQASKLCTVRLARKIFPGRPSYSLGNICKQFAIHITDRHRAMGDAEATIKLFELLLANDDQDYVGESLRKNVEHRLPTHLSIEQFNKLPETVGIYIFRDKKGKIVYVGKAINIKKRVLSHFSGSNTGLRRQQFINDICTIDFEESGTELMALLMECQMIKKHWPIHNRALKRYEPKYALIYYQDIRGYDRLAVSKINKQMDNLRYFETVGEANLFLRKLMDTFSLSPALCSFFSPSTQSREDRKVDYNELPSLADHTEKMEGLFDHLKNAKHSFILIDRGRNEEEHSYIYYKDDSLYAFGFVESIDQWSNVEDIVSYRDKCISNYYMQQIVLQHAERYPEKVNVLPRFSAVS</sequence>
<evidence type="ECO:0000256" key="2">
    <source>
        <dbReference type="ARBA" id="ARBA00026073"/>
    </source>
</evidence>
<feature type="domain" description="GIY-YIG" evidence="3">
    <location>
        <begin position="200"/>
        <end position="278"/>
    </location>
</feature>
<dbReference type="GO" id="GO:0045004">
    <property type="term" value="P:DNA replication proofreading"/>
    <property type="evidence" value="ECO:0007669"/>
    <property type="project" value="TreeGrafter"/>
</dbReference>
<dbReference type="STRING" id="1229276.DI53_3811"/>
<comment type="subunit">
    <text evidence="2">DNA polymerase III contains a core (composed of alpha, epsilon and theta chains) that associates with a tau subunit. This core dimerizes to form the POLIII' complex. PolIII' associates with the gamma complex (composed of gamma, delta, delta', psi and chi chains) and with the beta chain to form the complete DNA polymerase III complex.</text>
</comment>
<dbReference type="InterPro" id="IPR035901">
    <property type="entry name" value="GIY-YIG_endonuc_sf"/>
</dbReference>
<dbReference type="SMART" id="SM00479">
    <property type="entry name" value="EXOIII"/>
    <property type="match status" value="1"/>
</dbReference>
<dbReference type="PANTHER" id="PTHR30231">
    <property type="entry name" value="DNA POLYMERASE III SUBUNIT EPSILON"/>
    <property type="match status" value="1"/>
</dbReference>
<dbReference type="OrthoDB" id="9803913at2"/>
<evidence type="ECO:0000256" key="1">
    <source>
        <dbReference type="ARBA" id="ARBA00025483"/>
    </source>
</evidence>
<dbReference type="GO" id="GO:0003677">
    <property type="term" value="F:DNA binding"/>
    <property type="evidence" value="ECO:0007669"/>
    <property type="project" value="InterPro"/>
</dbReference>
<dbReference type="GO" id="GO:0005829">
    <property type="term" value="C:cytosol"/>
    <property type="evidence" value="ECO:0007669"/>
    <property type="project" value="TreeGrafter"/>
</dbReference>
<evidence type="ECO:0000259" key="3">
    <source>
        <dbReference type="PROSITE" id="PS50164"/>
    </source>
</evidence>
<dbReference type="GO" id="GO:0003887">
    <property type="term" value="F:DNA-directed DNA polymerase activity"/>
    <property type="evidence" value="ECO:0007669"/>
    <property type="project" value="InterPro"/>
</dbReference>
<dbReference type="InterPro" id="IPR013520">
    <property type="entry name" value="Ribonucl_H"/>
</dbReference>
<dbReference type="PANTHER" id="PTHR30231:SF41">
    <property type="entry name" value="DNA POLYMERASE III SUBUNIT EPSILON"/>
    <property type="match status" value="1"/>
</dbReference>
<keyword evidence="5" id="KW-1185">Reference proteome</keyword>
<dbReference type="FunFam" id="3.30.420.10:FF:000045">
    <property type="entry name" value="3'-5' exonuclease DinG"/>
    <property type="match status" value="1"/>
</dbReference>
<dbReference type="GO" id="GO:0006289">
    <property type="term" value="P:nucleotide-excision repair"/>
    <property type="evidence" value="ECO:0007669"/>
    <property type="project" value="InterPro"/>
</dbReference>
<dbReference type="InterPro" id="IPR006054">
    <property type="entry name" value="DnaQ"/>
</dbReference>
<organism evidence="4 5">
    <name type="scientific">Sphingobacterium deserti</name>
    <dbReference type="NCBI Taxonomy" id="1229276"/>
    <lineage>
        <taxon>Bacteria</taxon>
        <taxon>Pseudomonadati</taxon>
        <taxon>Bacteroidota</taxon>
        <taxon>Sphingobacteriia</taxon>
        <taxon>Sphingobacteriales</taxon>
        <taxon>Sphingobacteriaceae</taxon>
        <taxon>Sphingobacterium</taxon>
    </lineage>
</organism>
<dbReference type="Pfam" id="PF00929">
    <property type="entry name" value="RNase_T"/>
    <property type="match status" value="1"/>
</dbReference>
<dbReference type="RefSeq" id="WP_117624918.1">
    <property type="nucleotide sequence ID" value="NZ_JJMU01000070.1"/>
</dbReference>
<dbReference type="GO" id="GO:0008408">
    <property type="term" value="F:3'-5' exonuclease activity"/>
    <property type="evidence" value="ECO:0007669"/>
    <property type="project" value="TreeGrafter"/>
</dbReference>
<dbReference type="PATRIC" id="fig|1229276.3.peg.3945"/>
<dbReference type="InterPro" id="IPR012337">
    <property type="entry name" value="RNaseH-like_sf"/>
</dbReference>
<dbReference type="InterPro" id="IPR047296">
    <property type="entry name" value="GIY-YIG_UvrC_Cho"/>
</dbReference>
<dbReference type="InterPro" id="IPR000305">
    <property type="entry name" value="GIY-YIG_endonuc"/>
</dbReference>
<gene>
    <name evidence="4" type="ORF">DI53_3811</name>
</gene>
<accession>A0A0B8T186</accession>
<evidence type="ECO:0000313" key="4">
    <source>
        <dbReference type="EMBL" id="KGE12433.1"/>
    </source>
</evidence>
<dbReference type="EMBL" id="JJMU01000070">
    <property type="protein sequence ID" value="KGE12433.1"/>
    <property type="molecule type" value="Genomic_DNA"/>
</dbReference>
<reference evidence="5" key="1">
    <citation type="submission" date="2014-04" db="EMBL/GenBank/DDBJ databases">
        <title>Whole-Genome optical mapping and complete genome sequence of Sphingobacterium deserti sp. nov., a new spaces isolated from desert in the west of China.</title>
        <authorList>
            <person name="Teng C."/>
            <person name="Zhou Z."/>
            <person name="Li X."/>
            <person name="Chen M."/>
            <person name="Lin M."/>
            <person name="Wang L."/>
            <person name="Su S."/>
            <person name="Zhang C."/>
            <person name="Zhang W."/>
        </authorList>
    </citation>
    <scope>NUCLEOTIDE SEQUENCE [LARGE SCALE GENOMIC DNA]</scope>
    <source>
        <strain evidence="5">ACCC05744</strain>
    </source>
</reference>
<dbReference type="eggNOG" id="COG0322">
    <property type="taxonomic scope" value="Bacteria"/>
</dbReference>
<name>A0A0B8T186_9SPHI</name>
<dbReference type="SUPFAM" id="SSF53098">
    <property type="entry name" value="Ribonuclease H-like"/>
    <property type="match status" value="1"/>
</dbReference>
<comment type="caution">
    <text evidence="4">The sequence shown here is derived from an EMBL/GenBank/DDBJ whole genome shotgun (WGS) entry which is preliminary data.</text>
</comment>